<dbReference type="WormBase" id="F22H10.11">
    <property type="protein sequence ID" value="CE50497"/>
    <property type="gene ID" value="WBGene00255607"/>
</dbReference>
<dbReference type="SMR" id="A0A0K3AT95"/>
<proteinExistence type="predicted"/>
<dbReference type="Proteomes" id="UP000001940">
    <property type="component" value="Chromosome X"/>
</dbReference>
<evidence type="ECO:0000313" key="3">
    <source>
        <dbReference type="Proteomes" id="UP000001940"/>
    </source>
</evidence>
<reference evidence="2 3" key="1">
    <citation type="journal article" date="1998" name="Science">
        <title>Genome sequence of the nematode C. elegans: a platform for investigating biology.</title>
        <authorList>
            <consortium name="The C. elegans sequencing consortium"/>
            <person name="Sulson J.E."/>
            <person name="Waterston R."/>
        </authorList>
    </citation>
    <scope>NUCLEOTIDE SEQUENCE [LARGE SCALE GENOMIC DNA]</scope>
    <source>
        <strain evidence="2 3">Bristol N2</strain>
    </source>
</reference>
<dbReference type="Bgee" id="WBGene00255607">
    <property type="expression patterns" value="Expressed in embryo and 3 other cell types or tissues"/>
</dbReference>
<dbReference type="AGR" id="WB:WBGene00255607"/>
<name>A0A0K3AT95_CAEEL</name>
<evidence type="ECO:0000313" key="2">
    <source>
        <dbReference type="EMBL" id="CTQ87051.1"/>
    </source>
</evidence>
<keyword evidence="3" id="KW-1185">Reference proteome</keyword>
<accession>A0A0K3AT95</accession>
<dbReference type="KEGG" id="cel:CELE_F22H10.11"/>
<evidence type="ECO:0000256" key="1">
    <source>
        <dbReference type="SAM" id="MobiDB-lite"/>
    </source>
</evidence>
<evidence type="ECO:0000313" key="4">
    <source>
        <dbReference type="WormBase" id="F22H10.11"/>
    </source>
</evidence>
<gene>
    <name evidence="2" type="ORF">CELE_F22H10.11</name>
    <name evidence="2 4" type="ORF">F22H10.11</name>
</gene>
<dbReference type="CTD" id="25502977"/>
<protein>
    <submittedName>
        <fullName evidence="2">Uncharacterized protein</fullName>
    </submittedName>
</protein>
<dbReference type="GeneID" id="25502977"/>
<dbReference type="RefSeq" id="NP_001300340.1">
    <property type="nucleotide sequence ID" value="NM_001313411.1"/>
</dbReference>
<sequence length="49" mass="5505">MITAETQYHKDHRPESQSRHGSTLRSSPTTALQLIHLCTVPNAPYAFDP</sequence>
<feature type="compositionally biased region" description="Polar residues" evidence="1">
    <location>
        <begin position="19"/>
        <end position="28"/>
    </location>
</feature>
<organism evidence="2 3">
    <name type="scientific">Caenorhabditis elegans</name>
    <dbReference type="NCBI Taxonomy" id="6239"/>
    <lineage>
        <taxon>Eukaryota</taxon>
        <taxon>Metazoa</taxon>
        <taxon>Ecdysozoa</taxon>
        <taxon>Nematoda</taxon>
        <taxon>Chromadorea</taxon>
        <taxon>Rhabditida</taxon>
        <taxon>Rhabditina</taxon>
        <taxon>Rhabditomorpha</taxon>
        <taxon>Rhabditoidea</taxon>
        <taxon>Rhabditidae</taxon>
        <taxon>Peloderinae</taxon>
        <taxon>Caenorhabditis</taxon>
    </lineage>
</organism>
<feature type="compositionally biased region" description="Basic and acidic residues" evidence="1">
    <location>
        <begin position="7"/>
        <end position="18"/>
    </location>
</feature>
<dbReference type="InParanoid" id="A0A0K3AT95"/>
<dbReference type="AlphaFoldDB" id="A0A0K3AT95"/>
<dbReference type="EMBL" id="BX284606">
    <property type="protein sequence ID" value="CTQ87051.1"/>
    <property type="molecule type" value="Genomic_DNA"/>
</dbReference>
<feature type="region of interest" description="Disordered" evidence="1">
    <location>
        <begin position="1"/>
        <end position="28"/>
    </location>
</feature>